<protein>
    <submittedName>
        <fullName evidence="1">Bm11630</fullName>
    </submittedName>
</protein>
<accession>A0A1I9GA86</accession>
<proteinExistence type="predicted"/>
<feature type="non-terminal residue" evidence="1">
    <location>
        <position position="92"/>
    </location>
</feature>
<dbReference type="EMBL" id="LN859283">
    <property type="protein sequence ID" value="CDQ07359.1"/>
    <property type="molecule type" value="Genomic_DNA"/>
</dbReference>
<name>A0A1I9GA86_BRUMA</name>
<organism evidence="1">
    <name type="scientific">Brugia malayi</name>
    <name type="common">Filarial nematode worm</name>
    <dbReference type="NCBI Taxonomy" id="6279"/>
    <lineage>
        <taxon>Eukaryota</taxon>
        <taxon>Metazoa</taxon>
        <taxon>Ecdysozoa</taxon>
        <taxon>Nematoda</taxon>
        <taxon>Chromadorea</taxon>
        <taxon>Rhabditida</taxon>
        <taxon>Spirurina</taxon>
        <taxon>Spiruromorpha</taxon>
        <taxon>Filarioidea</taxon>
        <taxon>Onchocercidae</taxon>
        <taxon>Brugia</taxon>
    </lineage>
</organism>
<gene>
    <name evidence="1" type="primary">Bm11630</name>
    <name evidence="1" type="ORF">BM_Bm11630</name>
</gene>
<reference evidence="1" key="2">
    <citation type="submission" date="2012-12" db="EMBL/GenBank/DDBJ databases">
        <authorList>
            <consortium name="WormBase Consortium"/>
            <person name="Ghedin E."/>
            <person name="Paulini M."/>
        </authorList>
    </citation>
    <scope>NUCLEOTIDE SEQUENCE</scope>
    <source>
        <strain evidence="1">FR3</strain>
    </source>
</reference>
<reference evidence="1" key="1">
    <citation type="journal article" date="2007" name="Science">
        <title>Draft genome of the filarial nematode parasite Brugia malayi.</title>
        <authorList>
            <person name="Ghedin E."/>
            <person name="Wang S."/>
            <person name="Spiro D."/>
            <person name="Caler E."/>
            <person name="Zhao Q."/>
            <person name="Crabtree J."/>
            <person name="Allen J.E."/>
            <person name="Delcher A.L."/>
            <person name="Guiliano D.B."/>
            <person name="Miranda-Saavedra D."/>
            <person name="Angiuoli S.V."/>
            <person name="Creasy T."/>
            <person name="Amedeo P."/>
            <person name="Haas B."/>
            <person name="El-Sayed N.M."/>
            <person name="Wortman J.R."/>
            <person name="Feldblyum T."/>
            <person name="Tallon L."/>
            <person name="Schatz M."/>
            <person name="Shumway M."/>
            <person name="Koo H."/>
            <person name="Salzberg S.L."/>
            <person name="Schobel S."/>
            <person name="Pertea M."/>
            <person name="Pop M."/>
            <person name="White O."/>
            <person name="Barton G.J."/>
            <person name="Carlow C.K."/>
            <person name="Crawford M.J."/>
            <person name="Daub J."/>
            <person name="Dimmic M.W."/>
            <person name="Estes C.F."/>
            <person name="Foster J.M."/>
            <person name="Ganatra M."/>
            <person name="Gregory W.F."/>
            <person name="Johnson N.M."/>
            <person name="Jin J."/>
            <person name="Komuniecki R."/>
            <person name="Korf I."/>
            <person name="Kumar S."/>
            <person name="Laney S."/>
            <person name="Li B.W."/>
            <person name="Li W."/>
            <person name="Lindblom T.H."/>
            <person name="Lustigman S."/>
            <person name="Ma D."/>
            <person name="Maina C.V."/>
            <person name="Martin D.M."/>
            <person name="McCarter J.P."/>
            <person name="McReynolds L."/>
            <person name="Mitreva M."/>
            <person name="Nutman T.B."/>
            <person name="Parkinson J."/>
            <person name="Peregrin-Alvarez J.M."/>
            <person name="Poole C."/>
            <person name="Ren Q."/>
            <person name="Saunders L."/>
            <person name="Sluder A.E."/>
            <person name="Smith K."/>
            <person name="Stanke M."/>
            <person name="Unnasch T.R."/>
            <person name="Ware J."/>
            <person name="Wei A.D."/>
            <person name="Weil G."/>
            <person name="Williams D.J."/>
            <person name="Zhang Y."/>
            <person name="Williams S.A."/>
            <person name="Fraser-Liggett C."/>
            <person name="Slatko B."/>
            <person name="Blaxter M.L."/>
            <person name="Scott A.L."/>
        </authorList>
    </citation>
    <scope>NUCLEOTIDE SEQUENCE</scope>
    <source>
        <strain evidence="1">FR3</strain>
    </source>
</reference>
<evidence type="ECO:0000313" key="1">
    <source>
        <dbReference type="EMBL" id="CDQ07359.1"/>
    </source>
</evidence>
<dbReference type="AlphaFoldDB" id="A0A1I9GA86"/>
<sequence length="92" mass="10457">MPHQIRIETQARDESKAACLMAESFLLPLMQLLCSESYLKRAHVEVRQWLQIFSQEIGIVNSGGTNRSGDCREFKTPPELLSSKGLDEFLCE</sequence>